<feature type="non-terminal residue" evidence="1">
    <location>
        <position position="1"/>
    </location>
</feature>
<accession>A0A183Q8A2</accession>
<dbReference type="STRING" id="31246.A0A183Q8A2"/>
<proteinExistence type="predicted"/>
<dbReference type="Proteomes" id="UP000269396">
    <property type="component" value="Unassembled WGS sequence"/>
</dbReference>
<evidence type="ECO:0000313" key="1">
    <source>
        <dbReference type="EMBL" id="VDP88701.1"/>
    </source>
</evidence>
<reference evidence="1 2" key="1">
    <citation type="submission" date="2018-11" db="EMBL/GenBank/DDBJ databases">
        <authorList>
            <consortium name="Pathogen Informatics"/>
        </authorList>
    </citation>
    <scope>NUCLEOTIDE SEQUENCE [LARGE SCALE GENOMIC DNA]</scope>
    <source>
        <strain>Denwood</strain>
        <strain evidence="2">Zambia</strain>
    </source>
</reference>
<organism evidence="1 2">
    <name type="scientific">Schistosoma mattheei</name>
    <dbReference type="NCBI Taxonomy" id="31246"/>
    <lineage>
        <taxon>Eukaryota</taxon>
        <taxon>Metazoa</taxon>
        <taxon>Spiralia</taxon>
        <taxon>Lophotrochozoa</taxon>
        <taxon>Platyhelminthes</taxon>
        <taxon>Trematoda</taxon>
        <taxon>Digenea</taxon>
        <taxon>Strigeidida</taxon>
        <taxon>Schistosomatoidea</taxon>
        <taxon>Schistosomatidae</taxon>
        <taxon>Schistosoma</taxon>
    </lineage>
</organism>
<protein>
    <submittedName>
        <fullName evidence="1">Uncharacterized protein</fullName>
    </submittedName>
</protein>
<dbReference type="EMBL" id="UZAL01054906">
    <property type="protein sequence ID" value="VDP88701.1"/>
    <property type="molecule type" value="Genomic_DNA"/>
</dbReference>
<keyword evidence="2" id="KW-1185">Reference proteome</keyword>
<evidence type="ECO:0000313" key="2">
    <source>
        <dbReference type="Proteomes" id="UP000269396"/>
    </source>
</evidence>
<sequence>QLIEKLGPLIKPDAFQSNQINYHKDYSTLLTDQSPIGLGLQIAYPSIVLTKWIIPYLKLKQSNDNFMNVSMIQMNWYITVAQFYTSIHFNKSYCYQIENINEFSTVLPIVVSNKFGENSILPALCDYYENGLQRVSTNPQQASRWYDLFSKAG</sequence>
<dbReference type="AlphaFoldDB" id="A0A183Q8A2"/>
<gene>
    <name evidence="1" type="ORF">SMTD_LOCUS22838</name>
</gene>
<name>A0A183Q8A2_9TREM</name>